<comment type="caution">
    <text evidence="1">The sequence shown here is derived from an EMBL/GenBank/DDBJ whole genome shotgun (WGS) entry which is preliminary data.</text>
</comment>
<gene>
    <name evidence="1" type="ORF">ACFOMH_12905</name>
</gene>
<name>A0ABV7R8H2_9RHOB</name>
<evidence type="ECO:0000313" key="2">
    <source>
        <dbReference type="Proteomes" id="UP001595721"/>
    </source>
</evidence>
<organism evidence="1 2">
    <name type="scientific">Paracoccus mangrovi</name>
    <dbReference type="NCBI Taxonomy" id="1715645"/>
    <lineage>
        <taxon>Bacteria</taxon>
        <taxon>Pseudomonadati</taxon>
        <taxon>Pseudomonadota</taxon>
        <taxon>Alphaproteobacteria</taxon>
        <taxon>Rhodobacterales</taxon>
        <taxon>Paracoccaceae</taxon>
        <taxon>Paracoccus</taxon>
    </lineage>
</organism>
<evidence type="ECO:0000313" key="1">
    <source>
        <dbReference type="EMBL" id="MFC3529075.1"/>
    </source>
</evidence>
<protein>
    <submittedName>
        <fullName evidence="1">Uncharacterized protein</fullName>
    </submittedName>
</protein>
<keyword evidence="2" id="KW-1185">Reference proteome</keyword>
<sequence length="82" mass="9099">MTILTHLPAFAGVALRAAMPISPRFAVSLIDRRTGDPHLICDMPLRLTTDTPALTASELMRNRDPDIWDIFVERLDAKGAIQ</sequence>
<reference evidence="2" key="1">
    <citation type="journal article" date="2019" name="Int. J. Syst. Evol. Microbiol.">
        <title>The Global Catalogue of Microorganisms (GCM) 10K type strain sequencing project: providing services to taxonomists for standard genome sequencing and annotation.</title>
        <authorList>
            <consortium name="The Broad Institute Genomics Platform"/>
            <consortium name="The Broad Institute Genome Sequencing Center for Infectious Disease"/>
            <person name="Wu L."/>
            <person name="Ma J."/>
        </authorList>
    </citation>
    <scope>NUCLEOTIDE SEQUENCE [LARGE SCALE GENOMIC DNA]</scope>
    <source>
        <strain evidence="2">KCTC 42899</strain>
    </source>
</reference>
<dbReference type="EMBL" id="JBHRXJ010000009">
    <property type="protein sequence ID" value="MFC3529075.1"/>
    <property type="molecule type" value="Genomic_DNA"/>
</dbReference>
<dbReference type="Proteomes" id="UP001595721">
    <property type="component" value="Unassembled WGS sequence"/>
</dbReference>
<accession>A0ABV7R8H2</accession>
<proteinExistence type="predicted"/>